<dbReference type="Proteomes" id="UP001165279">
    <property type="component" value="Unassembled WGS sequence"/>
</dbReference>
<dbReference type="InterPro" id="IPR050390">
    <property type="entry name" value="C5-Methyltransferase"/>
</dbReference>
<dbReference type="PROSITE" id="PS51679">
    <property type="entry name" value="SAM_MT_C5"/>
    <property type="match status" value="1"/>
</dbReference>
<evidence type="ECO:0000256" key="7">
    <source>
        <dbReference type="RuleBase" id="RU000416"/>
    </source>
</evidence>
<evidence type="ECO:0000256" key="1">
    <source>
        <dbReference type="ARBA" id="ARBA00022603"/>
    </source>
</evidence>
<accession>A0ABS9P220</accession>
<dbReference type="InterPro" id="IPR001525">
    <property type="entry name" value="C5_MeTfrase"/>
</dbReference>
<protein>
    <recommendedName>
        <fullName evidence="8">Cytosine-specific methyltransferase</fullName>
        <ecNumber evidence="8">2.1.1.37</ecNumber>
    </recommendedName>
</protein>
<feature type="region of interest" description="Disordered" evidence="9">
    <location>
        <begin position="289"/>
        <end position="315"/>
    </location>
</feature>
<evidence type="ECO:0000256" key="4">
    <source>
        <dbReference type="ARBA" id="ARBA00022747"/>
    </source>
</evidence>
<name>A0ABS9P220_9RHOB</name>
<evidence type="ECO:0000256" key="8">
    <source>
        <dbReference type="RuleBase" id="RU000417"/>
    </source>
</evidence>
<proteinExistence type="inferred from homology"/>
<dbReference type="NCBIfam" id="TIGR00675">
    <property type="entry name" value="dcm"/>
    <property type="match status" value="1"/>
</dbReference>
<keyword evidence="4" id="KW-0680">Restriction system</keyword>
<reference evidence="10" key="1">
    <citation type="submission" date="2022-02" db="EMBL/GenBank/DDBJ databases">
        <title>The genome sequence of Ruegeria sp. 1NDH52C.</title>
        <authorList>
            <person name="Du J."/>
        </authorList>
    </citation>
    <scope>NUCLEOTIDE SEQUENCE</scope>
    <source>
        <strain evidence="10">1NDH52C</strain>
    </source>
</reference>
<dbReference type="EC" id="2.1.1.37" evidence="8"/>
<dbReference type="PROSITE" id="PS00094">
    <property type="entry name" value="C5_MTASE_1"/>
    <property type="match status" value="1"/>
</dbReference>
<dbReference type="GO" id="GO:0008168">
    <property type="term" value="F:methyltransferase activity"/>
    <property type="evidence" value="ECO:0007669"/>
    <property type="project" value="UniProtKB-KW"/>
</dbReference>
<keyword evidence="11" id="KW-1185">Reference proteome</keyword>
<dbReference type="PANTHER" id="PTHR10629">
    <property type="entry name" value="CYTOSINE-SPECIFIC METHYLTRANSFERASE"/>
    <property type="match status" value="1"/>
</dbReference>
<feature type="compositionally biased region" description="Basic and acidic residues" evidence="9">
    <location>
        <begin position="293"/>
        <end position="315"/>
    </location>
</feature>
<keyword evidence="3 6" id="KW-0949">S-adenosyl-L-methionine</keyword>
<evidence type="ECO:0000256" key="9">
    <source>
        <dbReference type="SAM" id="MobiDB-lite"/>
    </source>
</evidence>
<dbReference type="SUPFAM" id="SSF53335">
    <property type="entry name" value="S-adenosyl-L-methionine-dependent methyltransferases"/>
    <property type="match status" value="1"/>
</dbReference>
<dbReference type="PANTHER" id="PTHR10629:SF52">
    <property type="entry name" value="DNA (CYTOSINE-5)-METHYLTRANSFERASE 1"/>
    <property type="match status" value="1"/>
</dbReference>
<evidence type="ECO:0000313" key="10">
    <source>
        <dbReference type="EMBL" id="MCG6560464.1"/>
    </source>
</evidence>
<dbReference type="EMBL" id="JAKOEM010000027">
    <property type="protein sequence ID" value="MCG6560464.1"/>
    <property type="molecule type" value="Genomic_DNA"/>
</dbReference>
<dbReference type="InterPro" id="IPR029063">
    <property type="entry name" value="SAM-dependent_MTases_sf"/>
</dbReference>
<comment type="catalytic activity">
    <reaction evidence="5 8">
        <text>a 2'-deoxycytidine in DNA + S-adenosyl-L-methionine = a 5-methyl-2'-deoxycytidine in DNA + S-adenosyl-L-homocysteine + H(+)</text>
        <dbReference type="Rhea" id="RHEA:13681"/>
        <dbReference type="Rhea" id="RHEA-COMP:11369"/>
        <dbReference type="Rhea" id="RHEA-COMP:11370"/>
        <dbReference type="ChEBI" id="CHEBI:15378"/>
        <dbReference type="ChEBI" id="CHEBI:57856"/>
        <dbReference type="ChEBI" id="CHEBI:59789"/>
        <dbReference type="ChEBI" id="CHEBI:85452"/>
        <dbReference type="ChEBI" id="CHEBI:85454"/>
        <dbReference type="EC" id="2.1.1.37"/>
    </reaction>
</comment>
<keyword evidence="1 6" id="KW-0489">Methyltransferase</keyword>
<dbReference type="Gene3D" id="3.90.120.10">
    <property type="entry name" value="DNA Methylase, subunit A, domain 2"/>
    <property type="match status" value="1"/>
</dbReference>
<gene>
    <name evidence="10" type="ORF">MB818_19820</name>
</gene>
<dbReference type="Pfam" id="PF00145">
    <property type="entry name" value="DNA_methylase"/>
    <property type="match status" value="2"/>
</dbReference>
<comment type="similarity">
    <text evidence="6 7">Belongs to the class I-like SAM-binding methyltransferase superfamily. C5-methyltransferase family.</text>
</comment>
<evidence type="ECO:0000256" key="5">
    <source>
        <dbReference type="ARBA" id="ARBA00047422"/>
    </source>
</evidence>
<organism evidence="10 11">
    <name type="scientific">Ruegeria alba</name>
    <dbReference type="NCBI Taxonomy" id="2916756"/>
    <lineage>
        <taxon>Bacteria</taxon>
        <taxon>Pseudomonadati</taxon>
        <taxon>Pseudomonadota</taxon>
        <taxon>Alphaproteobacteria</taxon>
        <taxon>Rhodobacterales</taxon>
        <taxon>Roseobacteraceae</taxon>
        <taxon>Ruegeria</taxon>
    </lineage>
</organism>
<evidence type="ECO:0000256" key="2">
    <source>
        <dbReference type="ARBA" id="ARBA00022679"/>
    </source>
</evidence>
<evidence type="ECO:0000256" key="3">
    <source>
        <dbReference type="ARBA" id="ARBA00022691"/>
    </source>
</evidence>
<dbReference type="GO" id="GO:0032259">
    <property type="term" value="P:methylation"/>
    <property type="evidence" value="ECO:0007669"/>
    <property type="project" value="UniProtKB-KW"/>
</dbReference>
<evidence type="ECO:0000256" key="6">
    <source>
        <dbReference type="PROSITE-ProRule" id="PRU01016"/>
    </source>
</evidence>
<dbReference type="Gene3D" id="3.40.50.150">
    <property type="entry name" value="Vaccinia Virus protein VP39"/>
    <property type="match status" value="1"/>
</dbReference>
<dbReference type="PRINTS" id="PR00105">
    <property type="entry name" value="C5METTRFRASE"/>
</dbReference>
<sequence>MKNTSQIPFAMVDLFAGCGGLSLGMENAGFTPVFVNELNPDAMATYLANRHHQVGGKPFADQDHLHCNDANELQGPRLEKMVADLSALGLTLPDLAEAESASNKGNLDLLAGGPPCQGYSGIGHRRSYAVDKKDLPSNQLFGRMTKIIRRLRPRVFLFENVRGILTSKWTRDGNDMIWPDVWGEFCKIPGYHVRYTLVKASDYGVPQNRPRVLLVGIREDIVKASSVVDLSADDEDAVKCGFLPKGDPSEAPGIEELLGDLVDPAIKLALAKQDFPKGKFETRKYPRAPHSQIQEKLRAAPPAHEERSGQLTDHEYSKHAKRIVDKFSYMIKNGGEIPEEARTKKFAQKVLPKTWGNGRPTITATSMPDDYVHYSQPRILTVREWARLQLFPDWYRFMGKRTTGGIRRAGNPREGIFDREVPKYTQIGNAVPVGLAERVGAHFKHLLEDALGDASKGRLSRGDGAGDADQALYRGGLVGANTDRS</sequence>
<keyword evidence="2 6" id="KW-0808">Transferase</keyword>
<dbReference type="RefSeq" id="WP_238906154.1">
    <property type="nucleotide sequence ID" value="NZ_JAKOEM010000027.1"/>
</dbReference>
<dbReference type="InterPro" id="IPR018117">
    <property type="entry name" value="C5_DNA_meth_AS"/>
</dbReference>
<comment type="caution">
    <text evidence="10">The sequence shown here is derived from an EMBL/GenBank/DDBJ whole genome shotgun (WGS) entry which is preliminary data.</text>
</comment>
<evidence type="ECO:0000313" key="11">
    <source>
        <dbReference type="Proteomes" id="UP001165279"/>
    </source>
</evidence>
<feature type="active site" evidence="6">
    <location>
        <position position="116"/>
    </location>
</feature>